<evidence type="ECO:0000256" key="1">
    <source>
        <dbReference type="SAM" id="Coils"/>
    </source>
</evidence>
<keyword evidence="3" id="KW-1185">Reference proteome</keyword>
<comment type="caution">
    <text evidence="2">The sequence shown here is derived from an EMBL/GenBank/DDBJ whole genome shotgun (WGS) entry which is preliminary data.</text>
</comment>
<sequence length="100" mass="11960">MEEFEAAEQAPQTKREQLLAQIQQLGILIDNQMDLVRLQQNKIKEQENKIKEQENKIQEQEKIIKEQQLKLQEKETMINDDNILERGLDPVWVIPETEEY</sequence>
<keyword evidence="1" id="KW-0175">Coiled coil</keyword>
<organism evidence="2 3">
    <name type="scientific">Tritrichomonas musculus</name>
    <dbReference type="NCBI Taxonomy" id="1915356"/>
    <lineage>
        <taxon>Eukaryota</taxon>
        <taxon>Metamonada</taxon>
        <taxon>Parabasalia</taxon>
        <taxon>Tritrichomonadida</taxon>
        <taxon>Tritrichomonadidae</taxon>
        <taxon>Tritrichomonas</taxon>
    </lineage>
</organism>
<dbReference type="EMBL" id="JAPFFF010000021">
    <property type="protein sequence ID" value="KAK8854442.1"/>
    <property type="molecule type" value="Genomic_DNA"/>
</dbReference>
<dbReference type="Proteomes" id="UP001470230">
    <property type="component" value="Unassembled WGS sequence"/>
</dbReference>
<proteinExistence type="predicted"/>
<reference evidence="2 3" key="1">
    <citation type="submission" date="2024-04" db="EMBL/GenBank/DDBJ databases">
        <title>Tritrichomonas musculus Genome.</title>
        <authorList>
            <person name="Alves-Ferreira E."/>
            <person name="Grigg M."/>
            <person name="Lorenzi H."/>
            <person name="Galac M."/>
        </authorList>
    </citation>
    <scope>NUCLEOTIDE SEQUENCE [LARGE SCALE GENOMIC DNA]</scope>
    <source>
        <strain evidence="2 3">EAF2021</strain>
    </source>
</reference>
<evidence type="ECO:0000313" key="3">
    <source>
        <dbReference type="Proteomes" id="UP001470230"/>
    </source>
</evidence>
<name>A0ABR2HYJ7_9EUKA</name>
<accession>A0ABR2HYJ7</accession>
<gene>
    <name evidence="2" type="ORF">M9Y10_017004</name>
</gene>
<feature type="coiled-coil region" evidence="1">
    <location>
        <begin position="29"/>
        <end position="77"/>
    </location>
</feature>
<protein>
    <submittedName>
        <fullName evidence="2">Uncharacterized protein</fullName>
    </submittedName>
</protein>
<evidence type="ECO:0000313" key="2">
    <source>
        <dbReference type="EMBL" id="KAK8854442.1"/>
    </source>
</evidence>